<evidence type="ECO:0000256" key="5">
    <source>
        <dbReference type="ARBA" id="ARBA00023136"/>
    </source>
</evidence>
<feature type="domain" description="MacB-like periplasmic core" evidence="9">
    <location>
        <begin position="21"/>
        <end position="245"/>
    </location>
</feature>
<proteinExistence type="inferred from homology"/>
<dbReference type="InterPro" id="IPR003838">
    <property type="entry name" value="ABC3_permease_C"/>
</dbReference>
<dbReference type="Pfam" id="PF02687">
    <property type="entry name" value="FtsX"/>
    <property type="match status" value="1"/>
</dbReference>
<evidence type="ECO:0000256" key="4">
    <source>
        <dbReference type="ARBA" id="ARBA00022989"/>
    </source>
</evidence>
<sequence>MRIAATSVIAMRALRRNTMRSVLTALGIIIGVGAVIAMVSIGNGAKSQVEAQIASLGQNIVTVFPGSVTTGGVRGGFGGASTLSAEDADSIADEVPGIVAVSRSVRSREQVQANGQNWRPSIQGEDPEFLQIRVWPLVSGDMFTAQDVRNSAKVCVVGQTVVDQLFGGEDPVGQTLRIGSVPVKILGVLSKKGYNYFGSDQDDAVVLPYTTVMRRLSRPRTNLSSITIQALSPELIPSVKAEVESLLTQRRSGREPDFMVRDQLELAETATETSRTMTVLLGAIAGVSLLVGGIGIMNIMLVSVTERTREIGIRLAVGAHSTDVLAQFLFEAVFLSVLGGALGVSLGVGASQIVADTLKWPVLISVPAIVIALSVSAAIGIFFGFYPARKAAMLDPIDALRYE</sequence>
<feature type="transmembrane region" description="Helical" evidence="7">
    <location>
        <begin position="279"/>
        <end position="304"/>
    </location>
</feature>
<keyword evidence="5 7" id="KW-0472">Membrane</keyword>
<evidence type="ECO:0000256" key="1">
    <source>
        <dbReference type="ARBA" id="ARBA00004651"/>
    </source>
</evidence>
<organism evidence="10 11">
    <name type="scientific">Synoicihabitans lomoniglobus</name>
    <dbReference type="NCBI Taxonomy" id="2909285"/>
    <lineage>
        <taxon>Bacteria</taxon>
        <taxon>Pseudomonadati</taxon>
        <taxon>Verrucomicrobiota</taxon>
        <taxon>Opitutia</taxon>
        <taxon>Opitutales</taxon>
        <taxon>Opitutaceae</taxon>
        <taxon>Synoicihabitans</taxon>
    </lineage>
</organism>
<keyword evidence="4 7" id="KW-1133">Transmembrane helix</keyword>
<feature type="transmembrane region" description="Helical" evidence="7">
    <location>
        <begin position="324"/>
        <end position="348"/>
    </location>
</feature>
<comment type="similarity">
    <text evidence="6">Belongs to the ABC-4 integral membrane protein family.</text>
</comment>
<accession>A0AAF0I3Z2</accession>
<protein>
    <submittedName>
        <fullName evidence="10">ABC transporter permease</fullName>
    </submittedName>
</protein>
<evidence type="ECO:0000313" key="10">
    <source>
        <dbReference type="EMBL" id="WED66449.1"/>
    </source>
</evidence>
<evidence type="ECO:0000259" key="8">
    <source>
        <dbReference type="Pfam" id="PF02687"/>
    </source>
</evidence>
<gene>
    <name evidence="10" type="ORF">PXH66_06260</name>
</gene>
<comment type="subcellular location">
    <subcellularLocation>
        <location evidence="1">Cell membrane</location>
        <topology evidence="1">Multi-pass membrane protein</topology>
    </subcellularLocation>
</comment>
<reference evidence="10" key="1">
    <citation type="submission" date="2023-03" db="EMBL/GenBank/DDBJ databases">
        <title>Lomoglobus Profundus gen. nov., sp. nov., a novel member of the phylum Verrucomicrobia, isolated from deep-marine sediment of South China Sea.</title>
        <authorList>
            <person name="Ahmad T."/>
            <person name="Ishaq S.E."/>
            <person name="Wang F."/>
        </authorList>
    </citation>
    <scope>NUCLEOTIDE SEQUENCE</scope>
    <source>
        <strain evidence="10">LMO-M01</strain>
    </source>
</reference>
<dbReference type="KEGG" id="slom:PXH66_06260"/>
<dbReference type="Pfam" id="PF12704">
    <property type="entry name" value="MacB_PCD"/>
    <property type="match status" value="1"/>
</dbReference>
<feature type="domain" description="ABC3 transporter permease C-terminal" evidence="8">
    <location>
        <begin position="283"/>
        <end position="393"/>
    </location>
</feature>
<dbReference type="EMBL" id="CP119075">
    <property type="protein sequence ID" value="WED66449.1"/>
    <property type="molecule type" value="Genomic_DNA"/>
</dbReference>
<dbReference type="RefSeq" id="WP_330927735.1">
    <property type="nucleotide sequence ID" value="NZ_CP119075.1"/>
</dbReference>
<keyword evidence="2" id="KW-1003">Cell membrane</keyword>
<keyword evidence="11" id="KW-1185">Reference proteome</keyword>
<dbReference type="Proteomes" id="UP001218638">
    <property type="component" value="Chromosome"/>
</dbReference>
<evidence type="ECO:0000256" key="7">
    <source>
        <dbReference type="SAM" id="Phobius"/>
    </source>
</evidence>
<evidence type="ECO:0000313" key="11">
    <source>
        <dbReference type="Proteomes" id="UP001218638"/>
    </source>
</evidence>
<evidence type="ECO:0000256" key="3">
    <source>
        <dbReference type="ARBA" id="ARBA00022692"/>
    </source>
</evidence>
<keyword evidence="3 7" id="KW-0812">Transmembrane</keyword>
<dbReference type="PANTHER" id="PTHR30572">
    <property type="entry name" value="MEMBRANE COMPONENT OF TRANSPORTER-RELATED"/>
    <property type="match status" value="1"/>
</dbReference>
<dbReference type="GO" id="GO:0005886">
    <property type="term" value="C:plasma membrane"/>
    <property type="evidence" value="ECO:0007669"/>
    <property type="project" value="UniProtKB-SubCell"/>
</dbReference>
<feature type="transmembrane region" description="Helical" evidence="7">
    <location>
        <begin position="360"/>
        <end position="386"/>
    </location>
</feature>
<evidence type="ECO:0000256" key="2">
    <source>
        <dbReference type="ARBA" id="ARBA00022475"/>
    </source>
</evidence>
<name>A0AAF0I3Z2_9BACT</name>
<feature type="transmembrane region" description="Helical" evidence="7">
    <location>
        <begin position="21"/>
        <end position="42"/>
    </location>
</feature>
<dbReference type="InterPro" id="IPR025857">
    <property type="entry name" value="MacB_PCD"/>
</dbReference>
<dbReference type="InterPro" id="IPR050250">
    <property type="entry name" value="Macrolide_Exporter_MacB"/>
</dbReference>
<dbReference type="GO" id="GO:0022857">
    <property type="term" value="F:transmembrane transporter activity"/>
    <property type="evidence" value="ECO:0007669"/>
    <property type="project" value="TreeGrafter"/>
</dbReference>
<evidence type="ECO:0000256" key="6">
    <source>
        <dbReference type="ARBA" id="ARBA00038076"/>
    </source>
</evidence>
<evidence type="ECO:0000259" key="9">
    <source>
        <dbReference type="Pfam" id="PF12704"/>
    </source>
</evidence>
<dbReference type="PANTHER" id="PTHR30572:SF4">
    <property type="entry name" value="ABC TRANSPORTER PERMEASE YTRF"/>
    <property type="match status" value="1"/>
</dbReference>
<dbReference type="AlphaFoldDB" id="A0AAF0I3Z2"/>